<feature type="non-terminal residue" evidence="1">
    <location>
        <position position="197"/>
    </location>
</feature>
<dbReference type="EMBL" id="BARS01012750">
    <property type="protein sequence ID" value="GAF89774.1"/>
    <property type="molecule type" value="Genomic_DNA"/>
</dbReference>
<dbReference type="InterPro" id="IPR036116">
    <property type="entry name" value="FN3_sf"/>
</dbReference>
<evidence type="ECO:0008006" key="2">
    <source>
        <dbReference type="Google" id="ProtNLM"/>
    </source>
</evidence>
<dbReference type="SUPFAM" id="SSF49265">
    <property type="entry name" value="Fibronectin type III"/>
    <property type="match status" value="1"/>
</dbReference>
<protein>
    <recommendedName>
        <fullName evidence="2">Fibronectin type-III domain-containing protein</fullName>
    </recommendedName>
</protein>
<dbReference type="AlphaFoldDB" id="X0T985"/>
<accession>X0T985</accession>
<organism evidence="1">
    <name type="scientific">marine sediment metagenome</name>
    <dbReference type="NCBI Taxonomy" id="412755"/>
    <lineage>
        <taxon>unclassified sequences</taxon>
        <taxon>metagenomes</taxon>
        <taxon>ecological metagenomes</taxon>
    </lineage>
</organism>
<gene>
    <name evidence="1" type="ORF">S01H1_22546</name>
</gene>
<evidence type="ECO:0000313" key="1">
    <source>
        <dbReference type="EMBL" id="GAF89774.1"/>
    </source>
</evidence>
<dbReference type="SUPFAM" id="SSF110296">
    <property type="entry name" value="Oligoxyloglucan reducing end-specific cellobiohydrolase"/>
    <property type="match status" value="1"/>
</dbReference>
<proteinExistence type="predicted"/>
<reference evidence="1" key="1">
    <citation type="journal article" date="2014" name="Front. Microbiol.">
        <title>High frequency of phylogenetically diverse reductive dehalogenase-homologous genes in deep subseafloor sedimentary metagenomes.</title>
        <authorList>
            <person name="Kawai M."/>
            <person name="Futagami T."/>
            <person name="Toyoda A."/>
            <person name="Takaki Y."/>
            <person name="Nishi S."/>
            <person name="Hori S."/>
            <person name="Arai W."/>
            <person name="Tsubouchi T."/>
            <person name="Morono Y."/>
            <person name="Uchiyama I."/>
            <person name="Ito T."/>
            <person name="Fujiyama A."/>
            <person name="Inagaki F."/>
            <person name="Takami H."/>
        </authorList>
    </citation>
    <scope>NUCLEOTIDE SEQUENCE</scope>
    <source>
        <strain evidence="1">Expedition CK06-06</strain>
    </source>
</reference>
<sequence length="197" mass="20896">DLTATPGQTYTYDVSAYKDCGESAQCSDDGTRKAPPAAPSDCVASGDLCDRVQFCWTDNSGDETGFYIYRDAAKLDSVGVDATCYFDFTATPGVTYAYCVTAYNDCGESSQCCDNGGVVAEALTVTSPNGGENWTVGTSQNITWSFDCIDSVKIEYSTDNGSSWITEAEAVMAGPGSYSWTVPDAPSENCLVRICDA</sequence>
<comment type="caution">
    <text evidence="1">The sequence shown here is derived from an EMBL/GenBank/DDBJ whole genome shotgun (WGS) entry which is preliminary data.</text>
</comment>
<name>X0T985_9ZZZZ</name>
<dbReference type="Gene3D" id="2.60.40.10">
    <property type="entry name" value="Immunoglobulins"/>
    <property type="match status" value="1"/>
</dbReference>
<dbReference type="InterPro" id="IPR013783">
    <property type="entry name" value="Ig-like_fold"/>
</dbReference>
<feature type="non-terminal residue" evidence="1">
    <location>
        <position position="1"/>
    </location>
</feature>